<organism evidence="2 3">
    <name type="scientific">Caenorhabditis briggsae</name>
    <dbReference type="NCBI Taxonomy" id="6238"/>
    <lineage>
        <taxon>Eukaryota</taxon>
        <taxon>Metazoa</taxon>
        <taxon>Ecdysozoa</taxon>
        <taxon>Nematoda</taxon>
        <taxon>Chromadorea</taxon>
        <taxon>Rhabditida</taxon>
        <taxon>Rhabditina</taxon>
        <taxon>Rhabditomorpha</taxon>
        <taxon>Rhabditoidea</taxon>
        <taxon>Rhabditidae</taxon>
        <taxon>Peloderinae</taxon>
        <taxon>Caenorhabditis</taxon>
    </lineage>
</organism>
<keyword evidence="1" id="KW-1133">Transmembrane helix</keyword>
<reference evidence="2 3" key="1">
    <citation type="submission" date="2022-02" db="EMBL/GenBank/DDBJ databases">
        <title>Chromosome-level reference genomes for two strains of Caenorhabditis briggsae: an improved platform for comparative genomics.</title>
        <authorList>
            <person name="Stevens L."/>
            <person name="Andersen E.C."/>
        </authorList>
    </citation>
    <scope>NUCLEOTIDE SEQUENCE [LARGE SCALE GENOMIC DNA]</scope>
    <source>
        <strain evidence="2">QX1410_ONT</strain>
        <tissue evidence="2">Whole-organism</tissue>
    </source>
</reference>
<sequence>MASTGPRWSLYPLLAVVAVFEFALGGSHIAYCSPLFFFLFPFINAAFGLVTAFHAIFLRYPNRCDFYLQLTCTSIGLFFFFSSLMESYCINEFKYNDETIKDGVCHGLKYRTIALVGSCNDLLANLQLSILDKFGWEPKERDWIRLFTSISLSVLSGIQLLICTILTFYSAIETKIRLYSYHYQVVISVLLIMISFFHLRYCCTFFFLHLPLAIGLFSLLQGIVSWRTKCHGSTTRALNIVGAAFAVILNATTSFGIFCWFNRNTVPHMITRHCHWLSHREAYCMRVVHFTHPYIDWLPQETEREIAAIQITVHTLLFIFSCIQFAISMRSAFSTKKQYLYY</sequence>
<dbReference type="EMBL" id="CP090895">
    <property type="protein sequence ID" value="ULT90954.1"/>
    <property type="molecule type" value="Genomic_DNA"/>
</dbReference>
<protein>
    <submittedName>
        <fullName evidence="2">Uncharacterized protein</fullName>
    </submittedName>
</protein>
<evidence type="ECO:0000256" key="1">
    <source>
        <dbReference type="SAM" id="Phobius"/>
    </source>
</evidence>
<keyword evidence="1" id="KW-0812">Transmembrane</keyword>
<feature type="transmembrane region" description="Helical" evidence="1">
    <location>
        <begin position="143"/>
        <end position="169"/>
    </location>
</feature>
<feature type="transmembrane region" description="Helical" evidence="1">
    <location>
        <begin position="35"/>
        <end position="57"/>
    </location>
</feature>
<feature type="transmembrane region" description="Helical" evidence="1">
    <location>
        <begin position="306"/>
        <end position="327"/>
    </location>
</feature>
<dbReference type="OMA" id="LYSYHYQ"/>
<feature type="transmembrane region" description="Helical" evidence="1">
    <location>
        <begin position="181"/>
        <end position="199"/>
    </location>
</feature>
<evidence type="ECO:0000313" key="3">
    <source>
        <dbReference type="Proteomes" id="UP000827892"/>
    </source>
</evidence>
<proteinExistence type="predicted"/>
<dbReference type="AlphaFoldDB" id="A0AAE9D2C5"/>
<feature type="transmembrane region" description="Helical" evidence="1">
    <location>
        <begin position="238"/>
        <end position="261"/>
    </location>
</feature>
<evidence type="ECO:0000313" key="2">
    <source>
        <dbReference type="EMBL" id="ULT90954.1"/>
    </source>
</evidence>
<keyword evidence="1" id="KW-0472">Membrane</keyword>
<accession>A0AAE9D2C5</accession>
<feature type="transmembrane region" description="Helical" evidence="1">
    <location>
        <begin position="66"/>
        <end position="85"/>
    </location>
</feature>
<feature type="transmembrane region" description="Helical" evidence="1">
    <location>
        <begin position="205"/>
        <end position="226"/>
    </location>
</feature>
<name>A0AAE9D2C5_CAEBR</name>
<dbReference type="Proteomes" id="UP000827892">
    <property type="component" value="Chromosome V"/>
</dbReference>
<gene>
    <name evidence="2" type="ORF">L3Y34_008919</name>
</gene>